<protein>
    <recommendedName>
        <fullName evidence="3">alpha-glucosidase</fullName>
        <ecNumber evidence="3">3.2.1.20</ecNumber>
    </recommendedName>
</protein>
<dbReference type="Proteomes" id="UP000694920">
    <property type="component" value="Unplaced"/>
</dbReference>
<dbReference type="InterPro" id="IPR006047">
    <property type="entry name" value="GH13_cat_dom"/>
</dbReference>
<accession>A0AAJ7BXP9</accession>
<evidence type="ECO:0000256" key="3">
    <source>
        <dbReference type="ARBA" id="ARBA00012741"/>
    </source>
</evidence>
<dbReference type="InterPro" id="IPR045857">
    <property type="entry name" value="O16G_dom_2"/>
</dbReference>
<feature type="signal peptide" evidence="7">
    <location>
        <begin position="1"/>
        <end position="19"/>
    </location>
</feature>
<dbReference type="GO" id="GO:0005975">
    <property type="term" value="P:carbohydrate metabolic process"/>
    <property type="evidence" value="ECO:0007669"/>
    <property type="project" value="InterPro"/>
</dbReference>
<evidence type="ECO:0000256" key="2">
    <source>
        <dbReference type="ARBA" id="ARBA00008061"/>
    </source>
</evidence>
<proteinExistence type="inferred from homology"/>
<dbReference type="KEGG" id="ccin:107268509"/>
<keyword evidence="5" id="KW-0326">Glycosidase</keyword>
<dbReference type="Pfam" id="PF00128">
    <property type="entry name" value="Alpha-amylase"/>
    <property type="match status" value="1"/>
</dbReference>
<gene>
    <name evidence="10" type="primary">LOC107268509</name>
</gene>
<dbReference type="Gene3D" id="3.20.20.80">
    <property type="entry name" value="Glycosidases"/>
    <property type="match status" value="1"/>
</dbReference>
<dbReference type="AlphaFoldDB" id="A0AAJ7BXP9"/>
<organism evidence="9 10">
    <name type="scientific">Cephus cinctus</name>
    <name type="common">Wheat stem sawfly</name>
    <dbReference type="NCBI Taxonomy" id="211228"/>
    <lineage>
        <taxon>Eukaryota</taxon>
        <taxon>Metazoa</taxon>
        <taxon>Ecdysozoa</taxon>
        <taxon>Arthropoda</taxon>
        <taxon>Hexapoda</taxon>
        <taxon>Insecta</taxon>
        <taxon>Pterygota</taxon>
        <taxon>Neoptera</taxon>
        <taxon>Endopterygota</taxon>
        <taxon>Hymenoptera</taxon>
        <taxon>Cephoidea</taxon>
        <taxon>Cephidae</taxon>
        <taxon>Cephus</taxon>
    </lineage>
</organism>
<keyword evidence="4" id="KW-0325">Glycoprotein</keyword>
<dbReference type="GeneID" id="107268509"/>
<dbReference type="InterPro" id="IPR017853">
    <property type="entry name" value="GH"/>
</dbReference>
<comment type="catalytic activity">
    <reaction evidence="1">
        <text>Hydrolysis of terminal, non-reducing (1-&gt;4)-linked alpha-D-glucose residues with release of alpha-D-glucose.</text>
        <dbReference type="EC" id="3.2.1.20"/>
    </reaction>
</comment>
<dbReference type="SMART" id="SM00642">
    <property type="entry name" value="Aamy"/>
    <property type="match status" value="1"/>
</dbReference>
<keyword evidence="7" id="KW-0732">Signal</keyword>
<feature type="domain" description="Glycosyl hydrolase family 13 catalytic" evidence="8">
    <location>
        <begin position="34"/>
        <end position="424"/>
    </location>
</feature>
<feature type="chain" id="PRO_5042604941" description="alpha-glucosidase" evidence="7">
    <location>
        <begin position="20"/>
        <end position="623"/>
    </location>
</feature>
<evidence type="ECO:0000256" key="1">
    <source>
        <dbReference type="ARBA" id="ARBA00001657"/>
    </source>
</evidence>
<dbReference type="FunFam" id="3.90.400.10:FF:000001">
    <property type="entry name" value="Maltase A3, isoform A"/>
    <property type="match status" value="1"/>
</dbReference>
<dbReference type="PANTHER" id="PTHR10357">
    <property type="entry name" value="ALPHA-AMYLASE FAMILY MEMBER"/>
    <property type="match status" value="1"/>
</dbReference>
<feature type="compositionally biased region" description="Low complexity" evidence="6">
    <location>
        <begin position="582"/>
        <end position="599"/>
    </location>
</feature>
<reference evidence="10" key="1">
    <citation type="submission" date="2025-08" db="UniProtKB">
        <authorList>
            <consortium name="RefSeq"/>
        </authorList>
    </citation>
    <scope>IDENTIFICATION</scope>
</reference>
<evidence type="ECO:0000256" key="7">
    <source>
        <dbReference type="SAM" id="SignalP"/>
    </source>
</evidence>
<name>A0AAJ7BXP9_CEPCN</name>
<evidence type="ECO:0000256" key="4">
    <source>
        <dbReference type="ARBA" id="ARBA00023180"/>
    </source>
</evidence>
<evidence type="ECO:0000313" key="9">
    <source>
        <dbReference type="Proteomes" id="UP000694920"/>
    </source>
</evidence>
<dbReference type="SUPFAM" id="SSF51445">
    <property type="entry name" value="(Trans)glycosidases"/>
    <property type="match status" value="1"/>
</dbReference>
<sequence>MQVVTYLTVLVFGISLGVGEIKNKGWWKNMVFYQIYPRSFMDANNDGLGDLEGITSKLEHFVDAGIGGIWLSPIYASPMVDAGYDISDFKEIYDKFGTMEDFVELTRRAKELGLKVLLDLVPNHTSDKHVWFQKSLTNDKQYRDYYIWRDGKKVDGEIEKPPNNWLSVFGGPGWTYHNDSEQWYFHQFAPEQPDLNYTNPNVVKEMRDVVEFWLDKGVDGFRVDAVPHIFESNHFEDEPLSNIPGVTENEYDYLEHIYTKDDIRTYHLIQSFRNFLDEYANSTDTDEKIMMTEAYTSLNNTISFYDYGSHVPFNFKFIRDVDRNSGPDRFKLTIDTWLNSLSEDNIANWVMGNHDNSRTATRYPGRADQMTMLAMILPGVAVTYNGEEIGMLDNFNISFAQSDDPQGCNLGEDHYLEKSRDPARTPFQWDDTVNGGFNTGNETWLPVHENYVSLNLANQKTSTVSHYKIYQALTSLKKNSPVLEQGSTKTIVLNNNKVLAVIRDHREEQVMLLINFDDSVEQIVDLSEQIANNNTLLSVAVASSDSAVEAGITLDPTAVGLPAKASLVLVSKLNSTPEQDNTTSTTEEPSGPTEGSSTSSAITIIPLNLLIFASILECTRQPR</sequence>
<dbReference type="Gene3D" id="3.90.400.10">
    <property type="entry name" value="Oligo-1,6-glucosidase, Domain 2"/>
    <property type="match status" value="1"/>
</dbReference>
<evidence type="ECO:0000313" key="10">
    <source>
        <dbReference type="RefSeq" id="XP_015596832.1"/>
    </source>
</evidence>
<evidence type="ECO:0000259" key="8">
    <source>
        <dbReference type="SMART" id="SM00642"/>
    </source>
</evidence>
<feature type="region of interest" description="Disordered" evidence="6">
    <location>
        <begin position="574"/>
        <end position="599"/>
    </location>
</feature>
<dbReference type="RefSeq" id="XP_015596832.1">
    <property type="nucleotide sequence ID" value="XM_015741346.2"/>
</dbReference>
<keyword evidence="9" id="KW-1185">Reference proteome</keyword>
<comment type="similarity">
    <text evidence="2">Belongs to the glycosyl hydrolase 13 family.</text>
</comment>
<dbReference type="EC" id="3.2.1.20" evidence="3"/>
<keyword evidence="5" id="KW-0378">Hydrolase</keyword>
<dbReference type="GO" id="GO:0004558">
    <property type="term" value="F:alpha-1,4-glucosidase activity"/>
    <property type="evidence" value="ECO:0007669"/>
    <property type="project" value="UniProtKB-EC"/>
</dbReference>
<evidence type="ECO:0000256" key="5">
    <source>
        <dbReference type="ARBA" id="ARBA00023295"/>
    </source>
</evidence>
<dbReference type="PANTHER" id="PTHR10357:SF179">
    <property type="entry name" value="NEUTRAL AND BASIC AMINO ACID TRANSPORT PROTEIN RBAT"/>
    <property type="match status" value="1"/>
</dbReference>
<dbReference type="CDD" id="cd11328">
    <property type="entry name" value="AmyAc_maltase"/>
    <property type="match status" value="1"/>
</dbReference>
<evidence type="ECO:0000256" key="6">
    <source>
        <dbReference type="SAM" id="MobiDB-lite"/>
    </source>
</evidence>